<evidence type="ECO:0000313" key="2">
    <source>
        <dbReference type="Proteomes" id="UP000184088"/>
    </source>
</evidence>
<evidence type="ECO:0000313" key="1">
    <source>
        <dbReference type="EMBL" id="SHF57674.1"/>
    </source>
</evidence>
<protein>
    <submittedName>
        <fullName evidence="1">Uncharacterized protein</fullName>
    </submittedName>
</protein>
<organism evidence="1 2">
    <name type="scientific">Caldanaerobius fijiensis DSM 17918</name>
    <dbReference type="NCBI Taxonomy" id="1121256"/>
    <lineage>
        <taxon>Bacteria</taxon>
        <taxon>Bacillati</taxon>
        <taxon>Bacillota</taxon>
        <taxon>Clostridia</taxon>
        <taxon>Thermoanaerobacterales</taxon>
        <taxon>Thermoanaerobacteraceae</taxon>
        <taxon>Caldanaerobius</taxon>
    </lineage>
</organism>
<dbReference type="RefSeq" id="WP_159432408.1">
    <property type="nucleotide sequence ID" value="NZ_FQVH01000030.1"/>
</dbReference>
<sequence>MIGFDIRRENKCPRCSGTIFKVYRGDLEEPIMTICRFCRLRHETFKDGKKATSL</sequence>
<keyword evidence="2" id="KW-1185">Reference proteome</keyword>
<reference evidence="1 2" key="1">
    <citation type="submission" date="2016-11" db="EMBL/GenBank/DDBJ databases">
        <authorList>
            <person name="Jaros S."/>
            <person name="Januszkiewicz K."/>
            <person name="Wedrychowicz H."/>
        </authorList>
    </citation>
    <scope>NUCLEOTIDE SEQUENCE [LARGE SCALE GENOMIC DNA]</scope>
    <source>
        <strain evidence="1 2">DSM 17918</strain>
    </source>
</reference>
<dbReference type="Proteomes" id="UP000184088">
    <property type="component" value="Unassembled WGS sequence"/>
</dbReference>
<gene>
    <name evidence="1" type="ORF">SAMN02746089_02185</name>
</gene>
<dbReference type="OrthoDB" id="2052561at2"/>
<name>A0A1M5CSH4_9THEO</name>
<dbReference type="AlphaFoldDB" id="A0A1M5CSH4"/>
<proteinExistence type="predicted"/>
<accession>A0A1M5CSH4</accession>
<dbReference type="STRING" id="1121256.SAMN02746089_02185"/>
<dbReference type="EMBL" id="FQVH01000030">
    <property type="protein sequence ID" value="SHF57674.1"/>
    <property type="molecule type" value="Genomic_DNA"/>
</dbReference>